<dbReference type="InterPro" id="IPR051448">
    <property type="entry name" value="CdaR-like_regulators"/>
</dbReference>
<dbReference type="InterPro" id="IPR008599">
    <property type="entry name" value="Diacid_rec"/>
</dbReference>
<dbReference type="Gene3D" id="1.10.10.2840">
    <property type="entry name" value="PucR C-terminal helix-turn-helix domain"/>
    <property type="match status" value="1"/>
</dbReference>
<dbReference type="InterPro" id="IPR041522">
    <property type="entry name" value="CdaR_GGDEF"/>
</dbReference>
<dbReference type="AlphaFoldDB" id="A0A150KGJ3"/>
<dbReference type="PANTHER" id="PTHR33744">
    <property type="entry name" value="CARBOHYDRATE DIACID REGULATOR"/>
    <property type="match status" value="1"/>
</dbReference>
<feature type="domain" description="CdaR GGDEF-like" evidence="4">
    <location>
        <begin position="143"/>
        <end position="260"/>
    </location>
</feature>
<dbReference type="EMBL" id="LQYI01000044">
    <property type="protein sequence ID" value="KYC69855.1"/>
    <property type="molecule type" value="Genomic_DNA"/>
</dbReference>
<dbReference type="Pfam" id="PF17853">
    <property type="entry name" value="GGDEF_2"/>
    <property type="match status" value="1"/>
</dbReference>
<dbReference type="Pfam" id="PF05651">
    <property type="entry name" value="Diacid_rec"/>
    <property type="match status" value="1"/>
</dbReference>
<dbReference type="Pfam" id="PF13556">
    <property type="entry name" value="HTH_30"/>
    <property type="match status" value="1"/>
</dbReference>
<dbReference type="RefSeq" id="WP_061574819.1">
    <property type="nucleotide sequence ID" value="NZ_LQYI01000044.1"/>
</dbReference>
<dbReference type="InterPro" id="IPR042070">
    <property type="entry name" value="PucR_C-HTH_sf"/>
</dbReference>
<dbReference type="InterPro" id="IPR025736">
    <property type="entry name" value="PucR_C-HTH_dom"/>
</dbReference>
<evidence type="ECO:0000259" key="3">
    <source>
        <dbReference type="Pfam" id="PF13556"/>
    </source>
</evidence>
<proteinExistence type="inferred from homology"/>
<evidence type="ECO:0000259" key="4">
    <source>
        <dbReference type="Pfam" id="PF17853"/>
    </source>
</evidence>
<accession>A0A150KGJ3</accession>
<dbReference type="Proteomes" id="UP000075304">
    <property type="component" value="Unassembled WGS sequence"/>
</dbReference>
<sequence length="369" mass="41426">MLLYTKLAENIVNEVQSVMDEDIIVVDESGVIIASTRKERIGHIHAGARKVFQTGRKLYIDEKMAAQMEGVRSGINMPIRFEGRTIGVIGVTGNPEKVEHYAELIRRLTELIIQETVRTEQIQSKTRGLEAYFYEWVNLEAYDQHFAERGMMLGIPVQDPHICCLLKAEIPQAVETDAFRLLQAEFENSRDLIVRWGPGLFLLLISAETPFAARSLRSRFEAVQHEFAWKYGIPCAAGAGKTAGTVVIRQSFKEAQKALASAEKTGSIVFYEDLLLDLLVQEVQDDTRNAFVQRTIGKLYSHSGLLETLQAFLAHDLSLKKTAAALHVHINTLHYRLKQIRDVTGIDPKKADGIALFSLALHLEGQENL</sequence>
<protein>
    <recommendedName>
        <fullName evidence="7">Carbohydrate diacid regulator</fullName>
    </recommendedName>
</protein>
<gene>
    <name evidence="5" type="ORF">B4099_3022</name>
</gene>
<comment type="similarity">
    <text evidence="1">Belongs to the CdaR family.</text>
</comment>
<feature type="domain" description="Putative sugar diacid recognition" evidence="2">
    <location>
        <begin position="5"/>
        <end position="136"/>
    </location>
</feature>
<evidence type="ECO:0000259" key="2">
    <source>
        <dbReference type="Pfam" id="PF05651"/>
    </source>
</evidence>
<reference evidence="5 6" key="1">
    <citation type="submission" date="2016-01" db="EMBL/GenBank/DDBJ databases">
        <title>Genome Sequences of Twelve Sporeforming Bacillus Species Isolated from Foods.</title>
        <authorList>
            <person name="Berendsen E.M."/>
            <person name="Wells-Bennik M.H."/>
            <person name="Krawcyk A.O."/>
            <person name="De Jong A."/>
            <person name="Holsappel S."/>
            <person name="Eijlander R.T."/>
            <person name="Kuipers O.P."/>
        </authorList>
    </citation>
    <scope>NUCLEOTIDE SEQUENCE [LARGE SCALE GENOMIC DNA]</scope>
    <source>
        <strain evidence="5 6">B4099</strain>
    </source>
</reference>
<dbReference type="PATRIC" id="fig|1398.25.peg.2749"/>
<evidence type="ECO:0000313" key="6">
    <source>
        <dbReference type="Proteomes" id="UP000075304"/>
    </source>
</evidence>
<evidence type="ECO:0008006" key="7">
    <source>
        <dbReference type="Google" id="ProtNLM"/>
    </source>
</evidence>
<name>A0A150KGJ3_HEYCO</name>
<feature type="domain" description="PucR C-terminal helix-turn-helix" evidence="3">
    <location>
        <begin position="305"/>
        <end position="362"/>
    </location>
</feature>
<dbReference type="PANTHER" id="PTHR33744:SF16">
    <property type="entry name" value="CARBOHYDRATE DIACID REGULATOR"/>
    <property type="match status" value="1"/>
</dbReference>
<evidence type="ECO:0000313" key="5">
    <source>
        <dbReference type="EMBL" id="KYC69855.1"/>
    </source>
</evidence>
<comment type="caution">
    <text evidence="5">The sequence shown here is derived from an EMBL/GenBank/DDBJ whole genome shotgun (WGS) entry which is preliminary data.</text>
</comment>
<evidence type="ECO:0000256" key="1">
    <source>
        <dbReference type="ARBA" id="ARBA00006754"/>
    </source>
</evidence>
<organism evidence="5 6">
    <name type="scientific">Heyndrickxia coagulans</name>
    <name type="common">Weizmannia coagulans</name>
    <dbReference type="NCBI Taxonomy" id="1398"/>
    <lineage>
        <taxon>Bacteria</taxon>
        <taxon>Bacillati</taxon>
        <taxon>Bacillota</taxon>
        <taxon>Bacilli</taxon>
        <taxon>Bacillales</taxon>
        <taxon>Bacillaceae</taxon>
        <taxon>Heyndrickxia</taxon>
    </lineage>
</organism>